<dbReference type="CDD" id="cd02252">
    <property type="entry name" value="nylC_like"/>
    <property type="match status" value="1"/>
</dbReference>
<comment type="similarity">
    <text evidence="1">Belongs to the peptidase S58 family.</text>
</comment>
<dbReference type="RefSeq" id="WP_003803747.1">
    <property type="nucleotide sequence ID" value="NZ_BAEG01000078.1"/>
</dbReference>
<dbReference type="Gene3D" id="3.60.70.12">
    <property type="entry name" value="L-amino peptidase D-ALA esterase/amidase"/>
    <property type="match status" value="1"/>
</dbReference>
<organism evidence="3 4">
    <name type="scientific">Arthrobacter globiformis (strain ATCC 8010 / DSM 20124 / JCM 1332 / NBRC 12137 / NCIMB 8907 / NRRL B-2979 / 168)</name>
    <dbReference type="NCBI Taxonomy" id="1077972"/>
    <lineage>
        <taxon>Bacteria</taxon>
        <taxon>Bacillati</taxon>
        <taxon>Actinomycetota</taxon>
        <taxon>Actinomycetes</taxon>
        <taxon>Micrococcales</taxon>
        <taxon>Micrococcaceae</taxon>
        <taxon>Arthrobacter</taxon>
    </lineage>
</organism>
<dbReference type="Proteomes" id="UP000003828">
    <property type="component" value="Unassembled WGS sequence"/>
</dbReference>
<keyword evidence="4" id="KW-1185">Reference proteome</keyword>
<evidence type="ECO:0000256" key="1">
    <source>
        <dbReference type="ARBA" id="ARBA00007068"/>
    </source>
</evidence>
<dbReference type="AlphaFoldDB" id="H0QPU7"/>
<protein>
    <recommendedName>
        <fullName evidence="5">Hydrolase</fullName>
    </recommendedName>
</protein>
<evidence type="ECO:0000313" key="3">
    <source>
        <dbReference type="EMBL" id="GAB14848.1"/>
    </source>
</evidence>
<name>H0QPU7_ARTG1</name>
<feature type="region of interest" description="Disordered" evidence="2">
    <location>
        <begin position="223"/>
        <end position="252"/>
    </location>
</feature>
<feature type="region of interest" description="Disordered" evidence="2">
    <location>
        <begin position="1"/>
        <end position="27"/>
    </location>
</feature>
<dbReference type="SUPFAM" id="SSF56266">
    <property type="entry name" value="DmpA/ArgJ-like"/>
    <property type="match status" value="1"/>
</dbReference>
<dbReference type="Pfam" id="PF03576">
    <property type="entry name" value="Peptidase_S58"/>
    <property type="match status" value="1"/>
</dbReference>
<reference evidence="3 4" key="1">
    <citation type="submission" date="2011-12" db="EMBL/GenBank/DDBJ databases">
        <title>Whole genome shotgun sequence of Arthrobacter globiformis NBRC 12137.</title>
        <authorList>
            <person name="Miyazawa S."/>
            <person name="Hosoyama A."/>
            <person name="Tsuchikane K."/>
            <person name="Katsumata H."/>
            <person name="Yamazaki S."/>
            <person name="Fujita N."/>
        </authorList>
    </citation>
    <scope>NUCLEOTIDE SEQUENCE [LARGE SCALE GENOMIC DNA]</scope>
    <source>
        <strain evidence="3 4">NBRC 12137</strain>
    </source>
</reference>
<dbReference type="EMBL" id="BAEG01000078">
    <property type="protein sequence ID" value="GAB14848.1"/>
    <property type="molecule type" value="Genomic_DNA"/>
</dbReference>
<dbReference type="OrthoDB" id="9808347at2"/>
<dbReference type="PANTHER" id="PTHR36512:SF3">
    <property type="entry name" value="BLR5678 PROTEIN"/>
    <property type="match status" value="1"/>
</dbReference>
<dbReference type="PANTHER" id="PTHR36512">
    <property type="entry name" value="D-AMINOPEPTIDASE"/>
    <property type="match status" value="1"/>
</dbReference>
<comment type="caution">
    <text evidence="3">The sequence shown here is derived from an EMBL/GenBank/DDBJ whole genome shotgun (WGS) entry which is preliminary data.</text>
</comment>
<evidence type="ECO:0000256" key="2">
    <source>
        <dbReference type="SAM" id="MobiDB-lite"/>
    </source>
</evidence>
<dbReference type="GO" id="GO:0004177">
    <property type="term" value="F:aminopeptidase activity"/>
    <property type="evidence" value="ECO:0007669"/>
    <property type="project" value="TreeGrafter"/>
</dbReference>
<sequence>MGASDGAGAQGKITDVPGVRVGHQQKSDGGWLSGVTVVLPPVGTVGSVDVRGGGPGTHETDALDPTTLVRTVDAVVLTGGSAYGLVAAHGAQRWCEEQGRGFAVTGGVVPIVPAAAIFDLGRGGNFSARPDEAMGYAATAVAGAQTDGHDVERGNVGAGTGAVIGRGTYKGGVGTASLTLENGVVVGALAVVNALGLPFTPVVEPVETEPVETKPVETAPVETAHGDYAPHPPPNLASSVREPGGRGPKLNQRSLNTTLVVVATNAVLDVAECKRTASAAHAGLARALNPSHTLADGDTVFCLATGSQELDRSTETARQISLMRLQSAAADVVRLAILDGVSSAQAVTTPAGEFGAYPGNVR</sequence>
<dbReference type="STRING" id="1077972.ARGLB_078_00260"/>
<dbReference type="eggNOG" id="COG3191">
    <property type="taxonomic scope" value="Bacteria"/>
</dbReference>
<evidence type="ECO:0000313" key="4">
    <source>
        <dbReference type="Proteomes" id="UP000003828"/>
    </source>
</evidence>
<dbReference type="InterPro" id="IPR016117">
    <property type="entry name" value="ArgJ-like_dom_sf"/>
</dbReference>
<evidence type="ECO:0008006" key="5">
    <source>
        <dbReference type="Google" id="ProtNLM"/>
    </source>
</evidence>
<accession>H0QPU7</accession>
<proteinExistence type="inferred from homology"/>
<dbReference type="InterPro" id="IPR005321">
    <property type="entry name" value="Peptidase_S58_DmpA"/>
</dbReference>
<gene>
    <name evidence="3" type="ORF">ARGLB_078_00260</name>
</gene>